<comment type="caution">
    <text evidence="1">The sequence shown here is derived from an EMBL/GenBank/DDBJ whole genome shotgun (WGS) entry which is preliminary data.</text>
</comment>
<reference evidence="1 2" key="1">
    <citation type="submission" date="2016-03" db="EMBL/GenBank/DDBJ databases">
        <title>Niastella vici sp. nov., isolated from farmland soil.</title>
        <authorList>
            <person name="Chen L."/>
            <person name="Wang D."/>
            <person name="Yang S."/>
            <person name="Wang G."/>
        </authorList>
    </citation>
    <scope>NUCLEOTIDE SEQUENCE [LARGE SCALE GENOMIC DNA]</scope>
    <source>
        <strain evidence="1 2">DJ57</strain>
    </source>
</reference>
<organism evidence="1 2">
    <name type="scientific">Niastella vici</name>
    <dbReference type="NCBI Taxonomy" id="1703345"/>
    <lineage>
        <taxon>Bacteria</taxon>
        <taxon>Pseudomonadati</taxon>
        <taxon>Bacteroidota</taxon>
        <taxon>Chitinophagia</taxon>
        <taxon>Chitinophagales</taxon>
        <taxon>Chitinophagaceae</taxon>
        <taxon>Niastella</taxon>
    </lineage>
</organism>
<dbReference type="RefSeq" id="WP_081148125.1">
    <property type="nucleotide sequence ID" value="NZ_LVYD01000048.1"/>
</dbReference>
<proteinExistence type="predicted"/>
<accession>A0A1V9FWR4</accession>
<sequence length="248" mass="29183">MIKLNLPARPIELTDELTLELTNQYIRDNSDVWNRKFIRDAVLAFSHNKCCYTECRLNSESKYMEVDHFHPKIHFPKDVVRWGNLLPSCKKSNTTKGELNTKLYPIVNPLVDSPKDHLYIKNFRFYHKSIIGRRTIDYTALNDRKHFVGKRFKIGMKVIEIIEEIRLNLEPLCIDVFSNELQIKRLLNSYKNLLAEAKREEEYSATISTIILSDDNNNILLNILAENDLLDDELEAFYHELEYCSLID</sequence>
<dbReference type="STRING" id="1703345.A3860_25960"/>
<name>A0A1V9FWR4_9BACT</name>
<keyword evidence="2" id="KW-1185">Reference proteome</keyword>
<dbReference type="Gene3D" id="1.10.30.50">
    <property type="match status" value="1"/>
</dbReference>
<evidence type="ECO:0000313" key="1">
    <source>
        <dbReference type="EMBL" id="OQP62764.1"/>
    </source>
</evidence>
<evidence type="ECO:0008006" key="3">
    <source>
        <dbReference type="Google" id="ProtNLM"/>
    </source>
</evidence>
<dbReference type="EMBL" id="LVYD01000048">
    <property type="protein sequence ID" value="OQP62764.1"/>
    <property type="molecule type" value="Genomic_DNA"/>
</dbReference>
<gene>
    <name evidence="1" type="ORF">A3860_25960</name>
</gene>
<dbReference type="OrthoDB" id="5918473at2"/>
<protein>
    <recommendedName>
        <fullName evidence="3">HNH nuclease domain-containing protein</fullName>
    </recommendedName>
</protein>
<dbReference type="AlphaFoldDB" id="A0A1V9FWR4"/>
<dbReference type="Proteomes" id="UP000192796">
    <property type="component" value="Unassembled WGS sequence"/>
</dbReference>
<evidence type="ECO:0000313" key="2">
    <source>
        <dbReference type="Proteomes" id="UP000192796"/>
    </source>
</evidence>